<dbReference type="EMBL" id="JAGGNH010000003">
    <property type="protein sequence ID" value="KAJ0978154.1"/>
    <property type="molecule type" value="Genomic_DNA"/>
</dbReference>
<feature type="compositionally biased region" description="Polar residues" evidence="1">
    <location>
        <begin position="819"/>
        <end position="844"/>
    </location>
</feature>
<protein>
    <recommendedName>
        <fullName evidence="4">Mediator of RNA polymerase II transcription subunit 33A</fullName>
    </recommendedName>
</protein>
<reference evidence="2" key="2">
    <citation type="journal article" date="2022" name="Hortic Res">
        <title>The genome of Dioscorea zingiberensis sheds light on the biosynthesis, origin and evolution of the medicinally important diosgenin saponins.</title>
        <authorList>
            <person name="Li Y."/>
            <person name="Tan C."/>
            <person name="Li Z."/>
            <person name="Guo J."/>
            <person name="Li S."/>
            <person name="Chen X."/>
            <person name="Wang C."/>
            <person name="Dai X."/>
            <person name="Yang H."/>
            <person name="Song W."/>
            <person name="Hou L."/>
            <person name="Xu J."/>
            <person name="Tong Z."/>
            <person name="Xu A."/>
            <person name="Yuan X."/>
            <person name="Wang W."/>
            <person name="Yang Q."/>
            <person name="Chen L."/>
            <person name="Sun Z."/>
            <person name="Wang K."/>
            <person name="Pan B."/>
            <person name="Chen J."/>
            <person name="Bao Y."/>
            <person name="Liu F."/>
            <person name="Qi X."/>
            <person name="Gang D.R."/>
            <person name="Wen J."/>
            <person name="Li J."/>
        </authorList>
    </citation>
    <scope>NUCLEOTIDE SEQUENCE</scope>
    <source>
        <strain evidence="2">Dzin_1.0</strain>
    </source>
</reference>
<sequence>MESESESELDRRVFAAAKALEVRREPPLAVVMGLARCAVDGLPSPELAHVIVAGLCSPSNAPSMWKLLELAIAFRFVSPLHALALLTPRVVPNRMAQPEAYRLYLELLSRYALSSPAVAGGPCRDKIIKAVGDALLISQNCGSHYMDFGHTVVLFILSTVTTLIDGVLEDWGLKSVSIEKHDTLYALEGHQAMDIDYKGSLNDRRNEHREQLRRGNTLIAIEVVEKITADKKAKVFLRLVYLNMPERFNSLMQRLQFIEVQKSASPSLISADKLLVKVSANIHEAISGAYHLNKHHLLGLLVDIGSSGSSFCLSSGVSRQACWVSFDIFLENLMDGKLLYVISPIEILTELIRTLQMINQASWQETFQALWISALRLIQREREPLEGPMPHLDSRLCILLSVVPLAILPILKEDSEKLSSTRNDSEFGTGDNSTSRRNGLVSSVQLLAQFSGLLSPPPSVVSAANYAATKAATFISNLKNGSSNLTNGNQNNAGVKAVGSMLHLIVEACIARKLIDTSAYFWTSYVVSSAISKESSSVHESPWSTFMEGAPLTGSLKNALMATSASRIVELEKLYNIALNGPEEEKSAAAKILCGATLIRGWNIQEYVVHFLVKLLSPPAPPEFYKTSTGSHLIGYMSMLNAILFGVSGVDTVHILSLYGVVPQVAAALMPLCETFGSLPPTSSQKSSTSEEISAYTVFSCAFLFLLRLWKFYRPPQEHCIGGRGATIRLELTLDYLLLMHNGRVGNFVSPDKIQGIADPLNFSSGQPVYIDSFPKLHSWYFQNQACVASTLSGLCSKNPVHQVGNKILSMICRKMTNRGTTSGNPAPTSGSNMSDSPGNSAEDTYQRPMLPAWEVLEAVPFVLEALLSACAHGRLSSRDLTTGLRDLVDYLPASLATIISYFSAEITRGIWKPVSMNGTDWPSPAANLLSIESEVKEILASAGVHVPSYYTSGMTPVMLPLPMAALVSLTITFKLDKNLEYIHGVIGPALDNCASGCAWPSMPIIGSLWSQKVHRWHNFIVFSCSRSPFSYDKEAITQLVRSCFSSFLGSSLTSSSHLTSLRGVNGLLGQAISDQGVRLPIAPGFLYLRSCRAFHDTHFVSNLILEMVIEFAHELGKAWSCGGPARLKSSRMSLATAAAQVREVATIGASLLCIAGGFLIVQVLYEETLPTSMLSVREGKLQDLSPTARILQGYAMAYMLVLSGAFVWGVGDTSPAYTSLFSSKRARAVGKHMDFVARMVEGNVTIGCDPATLKAYVSCLVSLLVGFVPTWVPAMKQDTLRRLASGLRGWHECDLALSLLERGGEDAMTSVVESLL</sequence>
<reference evidence="2" key="1">
    <citation type="submission" date="2021-03" db="EMBL/GenBank/DDBJ databases">
        <authorList>
            <person name="Li Z."/>
            <person name="Yang C."/>
        </authorList>
    </citation>
    <scope>NUCLEOTIDE SEQUENCE</scope>
    <source>
        <strain evidence="2">Dzin_1.0</strain>
        <tissue evidence="2">Leaf</tissue>
    </source>
</reference>
<accession>A0A9D5HJ04</accession>
<name>A0A9D5HJ04_9LILI</name>
<dbReference type="GO" id="GO:0016592">
    <property type="term" value="C:mediator complex"/>
    <property type="evidence" value="ECO:0007669"/>
    <property type="project" value="InterPro"/>
</dbReference>
<keyword evidence="3" id="KW-1185">Reference proteome</keyword>
<evidence type="ECO:0000256" key="1">
    <source>
        <dbReference type="SAM" id="MobiDB-lite"/>
    </source>
</evidence>
<feature type="region of interest" description="Disordered" evidence="1">
    <location>
        <begin position="819"/>
        <end position="845"/>
    </location>
</feature>
<dbReference type="PANTHER" id="PTHR33739:SF3">
    <property type="entry name" value="OS07G0681500 PROTEIN"/>
    <property type="match status" value="1"/>
</dbReference>
<evidence type="ECO:0008006" key="4">
    <source>
        <dbReference type="Google" id="ProtNLM"/>
    </source>
</evidence>
<dbReference type="Proteomes" id="UP001085076">
    <property type="component" value="Miscellaneous, Linkage group lg03"/>
</dbReference>
<proteinExistence type="predicted"/>
<organism evidence="2 3">
    <name type="scientific">Dioscorea zingiberensis</name>
    <dbReference type="NCBI Taxonomy" id="325984"/>
    <lineage>
        <taxon>Eukaryota</taxon>
        <taxon>Viridiplantae</taxon>
        <taxon>Streptophyta</taxon>
        <taxon>Embryophyta</taxon>
        <taxon>Tracheophyta</taxon>
        <taxon>Spermatophyta</taxon>
        <taxon>Magnoliopsida</taxon>
        <taxon>Liliopsida</taxon>
        <taxon>Dioscoreales</taxon>
        <taxon>Dioscoreaceae</taxon>
        <taxon>Dioscorea</taxon>
    </lineage>
</organism>
<evidence type="ECO:0000313" key="2">
    <source>
        <dbReference type="EMBL" id="KAJ0978154.1"/>
    </source>
</evidence>
<gene>
    <name evidence="2" type="ORF">J5N97_013628</name>
</gene>
<dbReference type="InterPro" id="IPR039638">
    <property type="entry name" value="MED33A/B"/>
</dbReference>
<dbReference type="GO" id="GO:2000762">
    <property type="term" value="P:regulation of phenylpropanoid metabolic process"/>
    <property type="evidence" value="ECO:0007669"/>
    <property type="project" value="InterPro"/>
</dbReference>
<evidence type="ECO:0000313" key="3">
    <source>
        <dbReference type="Proteomes" id="UP001085076"/>
    </source>
</evidence>
<dbReference type="OrthoDB" id="683212at2759"/>
<dbReference type="PANTHER" id="PTHR33739">
    <property type="entry name" value="OS07G0681500 PROTEIN"/>
    <property type="match status" value="1"/>
</dbReference>
<comment type="caution">
    <text evidence="2">The sequence shown here is derived from an EMBL/GenBank/DDBJ whole genome shotgun (WGS) entry which is preliminary data.</text>
</comment>